<name>A0ABW4QNL4_9BACT</name>
<keyword evidence="1" id="KW-0805">Transcription regulation</keyword>
<dbReference type="InterPro" id="IPR009057">
    <property type="entry name" value="Homeodomain-like_sf"/>
</dbReference>
<keyword evidence="3" id="KW-0804">Transcription</keyword>
<keyword evidence="2" id="KW-0238">DNA-binding</keyword>
<feature type="domain" description="HTH araC/xylS-type" evidence="4">
    <location>
        <begin position="188"/>
        <end position="298"/>
    </location>
</feature>
<dbReference type="SUPFAM" id="SSF46689">
    <property type="entry name" value="Homeodomain-like"/>
    <property type="match status" value="1"/>
</dbReference>
<sequence length="309" mass="34930">MPASTESLDQFYQRQGHAAPQHITAAMGHFNVYNRGDFCNRKMTFSRRDFFKISLLTGTGQLNYATRGVLLDGPALLLSNPMVPYSYEPLSPEQDGYFCLFTDGFFGSERSASLQDSPLFKIGSEPVYFVNEEQYETLAQIFRKMLQEMGSGYIHQQDLMRTYVSLLLHEALKMQPHAAYHQHPNAASRIVNMFQELLERQFPIDAPDHGIKLRTPKDFADHLAVHVNHLNRVIKEVTGKSTIAHIAERIILEAKALLLHTTWGTAEIAYGLGFEYPSYFNTFFKKHTGITPSALRTSLSHEVAPALAS</sequence>
<dbReference type="InterPro" id="IPR018060">
    <property type="entry name" value="HTH_AraC"/>
</dbReference>
<dbReference type="Proteomes" id="UP001597197">
    <property type="component" value="Unassembled WGS sequence"/>
</dbReference>
<dbReference type="RefSeq" id="WP_382311451.1">
    <property type="nucleotide sequence ID" value="NZ_JBHUFD010000001.1"/>
</dbReference>
<reference evidence="6" key="1">
    <citation type="journal article" date="2019" name="Int. J. Syst. Evol. Microbiol.">
        <title>The Global Catalogue of Microorganisms (GCM) 10K type strain sequencing project: providing services to taxonomists for standard genome sequencing and annotation.</title>
        <authorList>
            <consortium name="The Broad Institute Genomics Platform"/>
            <consortium name="The Broad Institute Genome Sequencing Center for Infectious Disease"/>
            <person name="Wu L."/>
            <person name="Ma J."/>
        </authorList>
    </citation>
    <scope>NUCLEOTIDE SEQUENCE [LARGE SCALE GENOMIC DNA]</scope>
    <source>
        <strain evidence="6">CGMCC 1.15795</strain>
    </source>
</reference>
<evidence type="ECO:0000259" key="4">
    <source>
        <dbReference type="PROSITE" id="PS01124"/>
    </source>
</evidence>
<dbReference type="Pfam" id="PF12833">
    <property type="entry name" value="HTH_18"/>
    <property type="match status" value="1"/>
</dbReference>
<organism evidence="5 6">
    <name type="scientific">Hymenobacter bucti</name>
    <dbReference type="NCBI Taxonomy" id="1844114"/>
    <lineage>
        <taxon>Bacteria</taxon>
        <taxon>Pseudomonadati</taxon>
        <taxon>Bacteroidota</taxon>
        <taxon>Cytophagia</taxon>
        <taxon>Cytophagales</taxon>
        <taxon>Hymenobacteraceae</taxon>
        <taxon>Hymenobacter</taxon>
    </lineage>
</organism>
<gene>
    <name evidence="5" type="ORF">ACFSDX_01650</name>
</gene>
<evidence type="ECO:0000313" key="6">
    <source>
        <dbReference type="Proteomes" id="UP001597197"/>
    </source>
</evidence>
<comment type="caution">
    <text evidence="5">The sequence shown here is derived from an EMBL/GenBank/DDBJ whole genome shotgun (WGS) entry which is preliminary data.</text>
</comment>
<accession>A0ABW4QNL4</accession>
<evidence type="ECO:0000256" key="3">
    <source>
        <dbReference type="ARBA" id="ARBA00023163"/>
    </source>
</evidence>
<dbReference type="Gene3D" id="1.10.10.60">
    <property type="entry name" value="Homeodomain-like"/>
    <property type="match status" value="1"/>
</dbReference>
<dbReference type="PANTHER" id="PTHR43280:SF32">
    <property type="entry name" value="TRANSCRIPTIONAL REGULATORY PROTEIN"/>
    <property type="match status" value="1"/>
</dbReference>
<dbReference type="PROSITE" id="PS01124">
    <property type="entry name" value="HTH_ARAC_FAMILY_2"/>
    <property type="match status" value="1"/>
</dbReference>
<dbReference type="SMART" id="SM00342">
    <property type="entry name" value="HTH_ARAC"/>
    <property type="match status" value="1"/>
</dbReference>
<dbReference type="EMBL" id="JBHUFD010000001">
    <property type="protein sequence ID" value="MFD1871114.1"/>
    <property type="molecule type" value="Genomic_DNA"/>
</dbReference>
<proteinExistence type="predicted"/>
<dbReference type="PANTHER" id="PTHR43280">
    <property type="entry name" value="ARAC-FAMILY TRANSCRIPTIONAL REGULATOR"/>
    <property type="match status" value="1"/>
</dbReference>
<evidence type="ECO:0000313" key="5">
    <source>
        <dbReference type="EMBL" id="MFD1871114.1"/>
    </source>
</evidence>
<evidence type="ECO:0000256" key="2">
    <source>
        <dbReference type="ARBA" id="ARBA00023125"/>
    </source>
</evidence>
<keyword evidence="6" id="KW-1185">Reference proteome</keyword>
<evidence type="ECO:0000256" key="1">
    <source>
        <dbReference type="ARBA" id="ARBA00023015"/>
    </source>
</evidence>
<protein>
    <submittedName>
        <fullName evidence="5">Helix-turn-helix domain-containing protein</fullName>
    </submittedName>
</protein>